<dbReference type="OrthoDB" id="635146at2"/>
<dbReference type="GO" id="GO:0016787">
    <property type="term" value="F:hydrolase activity"/>
    <property type="evidence" value="ECO:0007669"/>
    <property type="project" value="UniProtKB-KW"/>
</dbReference>
<evidence type="ECO:0000256" key="3">
    <source>
        <dbReference type="ARBA" id="ARBA00022722"/>
    </source>
</evidence>
<dbReference type="GO" id="GO:0006281">
    <property type="term" value="P:DNA repair"/>
    <property type="evidence" value="ECO:0007669"/>
    <property type="project" value="UniProtKB-KW"/>
</dbReference>
<dbReference type="PANTHER" id="PTHR15822:SF4">
    <property type="entry name" value="TYROSYL-DNA PHOSPHODIESTERASE 2"/>
    <property type="match status" value="1"/>
</dbReference>
<gene>
    <name evidence="11" type="ORF">DXN05_04435</name>
</gene>
<evidence type="ECO:0000259" key="10">
    <source>
        <dbReference type="Pfam" id="PF03372"/>
    </source>
</evidence>
<evidence type="ECO:0000313" key="11">
    <source>
        <dbReference type="EMBL" id="RFM30224.1"/>
    </source>
</evidence>
<dbReference type="InterPro" id="IPR036691">
    <property type="entry name" value="Endo/exonu/phosph_ase_sf"/>
</dbReference>
<feature type="transmembrane region" description="Helical" evidence="9">
    <location>
        <begin position="39"/>
        <end position="60"/>
    </location>
</feature>
<protein>
    <recommendedName>
        <fullName evidence="10">Endonuclease/exonuclease/phosphatase domain-containing protein</fullName>
    </recommendedName>
</protein>
<keyword evidence="6" id="KW-0378">Hydrolase</keyword>
<comment type="cofactor">
    <cofactor evidence="1">
        <name>Mn(2+)</name>
        <dbReference type="ChEBI" id="CHEBI:29035"/>
    </cofactor>
</comment>
<evidence type="ECO:0000256" key="7">
    <source>
        <dbReference type="ARBA" id="ARBA00022842"/>
    </source>
</evidence>
<dbReference type="GO" id="GO:0046872">
    <property type="term" value="F:metal ion binding"/>
    <property type="evidence" value="ECO:0007669"/>
    <property type="project" value="UniProtKB-KW"/>
</dbReference>
<evidence type="ECO:0000256" key="6">
    <source>
        <dbReference type="ARBA" id="ARBA00022801"/>
    </source>
</evidence>
<dbReference type="PROSITE" id="PS51257">
    <property type="entry name" value="PROKAR_LIPOPROTEIN"/>
    <property type="match status" value="1"/>
</dbReference>
<keyword evidence="4" id="KW-0479">Metal-binding</keyword>
<reference evidence="11 12" key="1">
    <citation type="submission" date="2018-08" db="EMBL/GenBank/DDBJ databases">
        <title>Chitinophagaceae sp. K23C18032701, a novel bacterium isolated from forest soil.</title>
        <authorList>
            <person name="Wang C."/>
        </authorList>
    </citation>
    <scope>NUCLEOTIDE SEQUENCE [LARGE SCALE GENOMIC DNA]</scope>
    <source>
        <strain evidence="11 12">K23C18032701</strain>
    </source>
</reference>
<keyword evidence="3" id="KW-0540">Nuclease</keyword>
<feature type="domain" description="Endonuclease/exonuclease/phosphatase" evidence="10">
    <location>
        <begin position="105"/>
        <end position="363"/>
    </location>
</feature>
<dbReference type="SUPFAM" id="SSF56219">
    <property type="entry name" value="DNase I-like"/>
    <property type="match status" value="1"/>
</dbReference>
<keyword evidence="5" id="KW-0227">DNA damage</keyword>
<keyword evidence="7" id="KW-0460">Magnesium</keyword>
<comment type="caution">
    <text evidence="11">The sequence shown here is derived from an EMBL/GenBank/DDBJ whole genome shotgun (WGS) entry which is preliminary data.</text>
</comment>
<name>A0A3E1NQY3_9BACT</name>
<keyword evidence="9" id="KW-0472">Membrane</keyword>
<dbReference type="RefSeq" id="WP_116845980.1">
    <property type="nucleotide sequence ID" value="NZ_QTJU01000001.1"/>
</dbReference>
<evidence type="ECO:0000256" key="8">
    <source>
        <dbReference type="ARBA" id="ARBA00023204"/>
    </source>
</evidence>
<sequence>MKKFFVWLFRLLCWIVMAGYLVAACSSYCKPSVYFFSEALALAYPIALILLFVVIVINVFVNRKLALLATVILFLGFGNLQRSFAFHPLAKVQRTHTDSSALRILTWNVYFFQNDHWLKHDTPNLPRRQMVEAIRKFNPDVLCFQEYLSYSNTNWNVNMNETFAEMGYKYQFFSNDKKFTVANGYSQLGTMILSKLPFIDTLRLPLHNTNTEHLEAVDVAFQQKPVRIFATHLASLGLYTDTEHTGLGSENIYELTYSRKRTVLRKLKTTGVEHEKESAIISRAINTSPNPAVFCADMNAGPCAYAYRVIRGNMQDAYIRRGFGFGQTYDALSPTLRIDVCLVDKRLEVTNCFVEKLHGLSDHFPVITDVQWKNNK</sequence>
<dbReference type="InterPro" id="IPR005135">
    <property type="entry name" value="Endo/exonuclease/phosphatase"/>
</dbReference>
<keyword evidence="9" id="KW-1133">Transmembrane helix</keyword>
<keyword evidence="9" id="KW-0812">Transmembrane</keyword>
<evidence type="ECO:0000313" key="12">
    <source>
        <dbReference type="Proteomes" id="UP000261284"/>
    </source>
</evidence>
<accession>A0A3E1NQY3</accession>
<dbReference type="Proteomes" id="UP000261284">
    <property type="component" value="Unassembled WGS sequence"/>
</dbReference>
<evidence type="ECO:0000256" key="4">
    <source>
        <dbReference type="ARBA" id="ARBA00022723"/>
    </source>
</evidence>
<dbReference type="PANTHER" id="PTHR15822">
    <property type="entry name" value="TRAF AND TNF RECEPTOR-ASSOCIATED PROTEIN"/>
    <property type="match status" value="1"/>
</dbReference>
<organism evidence="11 12">
    <name type="scientific">Deminuibacter soli</name>
    <dbReference type="NCBI Taxonomy" id="2291815"/>
    <lineage>
        <taxon>Bacteria</taxon>
        <taxon>Pseudomonadati</taxon>
        <taxon>Bacteroidota</taxon>
        <taxon>Chitinophagia</taxon>
        <taxon>Chitinophagales</taxon>
        <taxon>Chitinophagaceae</taxon>
        <taxon>Deminuibacter</taxon>
    </lineage>
</organism>
<evidence type="ECO:0000256" key="2">
    <source>
        <dbReference type="ARBA" id="ARBA00001946"/>
    </source>
</evidence>
<evidence type="ECO:0000256" key="5">
    <source>
        <dbReference type="ARBA" id="ARBA00022763"/>
    </source>
</evidence>
<comment type="cofactor">
    <cofactor evidence="2">
        <name>Mg(2+)</name>
        <dbReference type="ChEBI" id="CHEBI:18420"/>
    </cofactor>
</comment>
<dbReference type="GO" id="GO:0004518">
    <property type="term" value="F:nuclease activity"/>
    <property type="evidence" value="ECO:0007669"/>
    <property type="project" value="UniProtKB-KW"/>
</dbReference>
<dbReference type="EMBL" id="QTJU01000001">
    <property type="protein sequence ID" value="RFM30224.1"/>
    <property type="molecule type" value="Genomic_DNA"/>
</dbReference>
<dbReference type="InterPro" id="IPR051547">
    <property type="entry name" value="TDP2-like"/>
</dbReference>
<keyword evidence="12" id="KW-1185">Reference proteome</keyword>
<evidence type="ECO:0000256" key="9">
    <source>
        <dbReference type="SAM" id="Phobius"/>
    </source>
</evidence>
<proteinExistence type="predicted"/>
<dbReference type="Pfam" id="PF03372">
    <property type="entry name" value="Exo_endo_phos"/>
    <property type="match status" value="1"/>
</dbReference>
<dbReference type="AlphaFoldDB" id="A0A3E1NQY3"/>
<dbReference type="Gene3D" id="3.60.10.10">
    <property type="entry name" value="Endonuclease/exonuclease/phosphatase"/>
    <property type="match status" value="1"/>
</dbReference>
<keyword evidence="8" id="KW-0234">DNA repair</keyword>
<evidence type="ECO:0000256" key="1">
    <source>
        <dbReference type="ARBA" id="ARBA00001936"/>
    </source>
</evidence>
<feature type="transmembrane region" description="Helical" evidence="9">
    <location>
        <begin position="65"/>
        <end position="84"/>
    </location>
</feature>